<evidence type="ECO:0000313" key="3">
    <source>
        <dbReference type="Proteomes" id="UP000255207"/>
    </source>
</evidence>
<protein>
    <submittedName>
        <fullName evidence="2">Autotransporter outer membrane beta-barrel domain-containing protein</fullName>
    </submittedName>
</protein>
<accession>A0A370KYL6</accession>
<dbReference type="InterPro" id="IPR006315">
    <property type="entry name" value="OM_autotransptr_brl_dom"/>
</dbReference>
<dbReference type="Proteomes" id="UP000255207">
    <property type="component" value="Unassembled WGS sequence"/>
</dbReference>
<dbReference type="InterPro" id="IPR005546">
    <property type="entry name" value="Autotransporte_beta"/>
</dbReference>
<evidence type="ECO:0000313" key="2">
    <source>
        <dbReference type="EMBL" id="RDJ20075.1"/>
    </source>
</evidence>
<name>A0A370KYL6_9HYPH</name>
<dbReference type="OrthoDB" id="8146511at2"/>
<dbReference type="SUPFAM" id="SSF103515">
    <property type="entry name" value="Autotransporter"/>
    <property type="match status" value="1"/>
</dbReference>
<dbReference type="EMBL" id="QQTP01000023">
    <property type="protein sequence ID" value="RDJ20075.1"/>
    <property type="molecule type" value="Genomic_DNA"/>
</dbReference>
<dbReference type="NCBIfam" id="TIGR01414">
    <property type="entry name" value="autotrans_barl"/>
    <property type="match status" value="1"/>
</dbReference>
<keyword evidence="3" id="KW-1185">Reference proteome</keyword>
<comment type="caution">
    <text evidence="2">The sequence shown here is derived from an EMBL/GenBank/DDBJ whole genome shotgun (WGS) entry which is preliminary data.</text>
</comment>
<gene>
    <name evidence="2" type="ORF">DWE98_26760</name>
</gene>
<dbReference type="InterPro" id="IPR036709">
    <property type="entry name" value="Autotransporte_beta_dom_sf"/>
</dbReference>
<feature type="domain" description="Autotransporter" evidence="1">
    <location>
        <begin position="1"/>
        <end position="216"/>
    </location>
</feature>
<proteinExistence type="predicted"/>
<dbReference type="AlphaFoldDB" id="A0A370KYL6"/>
<dbReference type="PROSITE" id="PS51208">
    <property type="entry name" value="AUTOTRANSPORTER"/>
    <property type="match status" value="1"/>
</dbReference>
<evidence type="ECO:0000259" key="1">
    <source>
        <dbReference type="PROSITE" id="PS51208"/>
    </source>
</evidence>
<reference evidence="3" key="1">
    <citation type="submission" date="2018-07" db="EMBL/GenBank/DDBJ databases">
        <authorList>
            <person name="Safronova V.I."/>
            <person name="Chirak E.R."/>
            <person name="Sazanova A.L."/>
        </authorList>
    </citation>
    <scope>NUCLEOTIDE SEQUENCE [LARGE SCALE GENOMIC DNA]</scope>
    <source>
        <strain evidence="3">RCAM04685</strain>
    </source>
</reference>
<organism evidence="2 3">
    <name type="scientific">Bosea caraganae</name>
    <dbReference type="NCBI Taxonomy" id="2763117"/>
    <lineage>
        <taxon>Bacteria</taxon>
        <taxon>Pseudomonadati</taxon>
        <taxon>Pseudomonadota</taxon>
        <taxon>Alphaproteobacteria</taxon>
        <taxon>Hyphomicrobiales</taxon>
        <taxon>Boseaceae</taxon>
        <taxon>Bosea</taxon>
    </lineage>
</organism>
<sequence>MAGRPTPRRGAGLYGMTRLGPLNLAAALGYARLETDVTRSLPALGSALSSSYATTAWSGRLQASAALASWNGLTLSPLAALQAIQVRSPGVTETSWSGAAPGALHLARRSETTSRSELGLQLDVQAMLGATPVSGYVRASWAHYFQRDADLSASLVGLPGASFAITGARPARNAALIATGFDVRLTPSVTLGARFDGELSGTSNRYGGSAQLRVSF</sequence>
<dbReference type="GO" id="GO:0019867">
    <property type="term" value="C:outer membrane"/>
    <property type="evidence" value="ECO:0007669"/>
    <property type="project" value="InterPro"/>
</dbReference>
<dbReference type="Gene3D" id="2.40.128.130">
    <property type="entry name" value="Autotransporter beta-domain"/>
    <property type="match status" value="1"/>
</dbReference>
<dbReference type="RefSeq" id="WP_114832365.1">
    <property type="nucleotide sequence ID" value="NZ_QQTP01000023.1"/>
</dbReference>
<dbReference type="Pfam" id="PF03797">
    <property type="entry name" value="Autotransporter"/>
    <property type="match status" value="1"/>
</dbReference>